<dbReference type="InterPro" id="IPR012349">
    <property type="entry name" value="Split_barrel_FMN-bd"/>
</dbReference>
<dbReference type="Proteomes" id="UP001139494">
    <property type="component" value="Unassembled WGS sequence"/>
</dbReference>
<dbReference type="AlphaFoldDB" id="A0A9R1CQN5"/>
<keyword evidence="2" id="KW-1185">Reference proteome</keyword>
<evidence type="ECO:0000313" key="2">
    <source>
        <dbReference type="Proteomes" id="UP001139494"/>
    </source>
</evidence>
<comment type="caution">
    <text evidence="1">The sequence shown here is derived from an EMBL/GenBank/DDBJ whole genome shotgun (WGS) entry which is preliminary data.</text>
</comment>
<evidence type="ECO:0000313" key="1">
    <source>
        <dbReference type="EMBL" id="MCQ4332180.1"/>
    </source>
</evidence>
<name>A0A9R1CQN5_9EURY</name>
<protein>
    <submittedName>
        <fullName evidence="1">Pyridoxamine 5'-phosphate oxidase family protein</fullName>
    </submittedName>
</protein>
<proteinExistence type="predicted"/>
<gene>
    <name evidence="1" type="ORF">KM295_01485</name>
</gene>
<accession>A0A9R1CQN5</accession>
<dbReference type="RefSeq" id="WP_256028098.1">
    <property type="nucleotide sequence ID" value="NZ_JAHLKM010000001.1"/>
</dbReference>
<organism evidence="1 2">
    <name type="scientific">Natronomonas aquatica</name>
    <dbReference type="NCBI Taxonomy" id="2841590"/>
    <lineage>
        <taxon>Archaea</taxon>
        <taxon>Methanobacteriati</taxon>
        <taxon>Methanobacteriota</taxon>
        <taxon>Stenosarchaea group</taxon>
        <taxon>Halobacteria</taxon>
        <taxon>Halobacteriales</taxon>
        <taxon>Natronomonadaceae</taxon>
        <taxon>Natronomonas</taxon>
    </lineage>
</organism>
<reference evidence="1" key="1">
    <citation type="journal article" date="2023" name="Front. Microbiol.">
        <title>Genomic-based phylogenetic and metabolic analyses of the genus Natronomonas, and description of Natronomonas aquatica sp. nov.</title>
        <authorList>
            <person name="Garcia-Roldan A."/>
            <person name="Duran-Viseras A."/>
            <person name="de la Haba R.R."/>
            <person name="Corral P."/>
            <person name="Sanchez-Porro C."/>
            <person name="Ventosa A."/>
        </authorList>
    </citation>
    <scope>NUCLEOTIDE SEQUENCE</scope>
    <source>
        <strain evidence="1">F2-12</strain>
    </source>
</reference>
<sequence>MPTWTGAWSEAEAESYLAEATVPIRLACRTPAGGLWMLSLWYRYEDGTLHCATGADADIVRYLDATPDVAFEISDNRPPYKGVRGAGTATIEPDEDKALLERLLIRYLDGTDNELATWLLDAGREEVRIRIEPSKLYTWDFTERMADVTTEE</sequence>
<dbReference type="EMBL" id="JAHLKM010000001">
    <property type="protein sequence ID" value="MCQ4332180.1"/>
    <property type="molecule type" value="Genomic_DNA"/>
</dbReference>
<dbReference type="Gene3D" id="2.30.110.10">
    <property type="entry name" value="Electron Transport, Fmn-binding Protein, Chain A"/>
    <property type="match status" value="1"/>
</dbReference>
<dbReference type="SUPFAM" id="SSF50475">
    <property type="entry name" value="FMN-binding split barrel"/>
    <property type="match status" value="1"/>
</dbReference>